<comment type="subcellular location">
    <subcellularLocation>
        <location evidence="1">Cytoplasm</location>
    </subcellularLocation>
</comment>
<dbReference type="HOGENOM" id="CLU_016578_0_0_1"/>
<dbReference type="OrthoDB" id="5413982at2759"/>
<evidence type="ECO:0000256" key="1">
    <source>
        <dbReference type="ARBA" id="ARBA00004496"/>
    </source>
</evidence>
<accession>H0ET55</accession>
<keyword evidence="3" id="KW-0518">Myosin</keyword>
<feature type="region of interest" description="Disordered" evidence="5">
    <location>
        <begin position="366"/>
        <end position="432"/>
    </location>
</feature>
<name>H0ET55_GLAL7</name>
<feature type="region of interest" description="Disordered" evidence="5">
    <location>
        <begin position="1"/>
        <end position="250"/>
    </location>
</feature>
<protein>
    <recommendedName>
        <fullName evidence="8">M protein repeat protein</fullName>
    </recommendedName>
</protein>
<feature type="region of interest" description="Disordered" evidence="5">
    <location>
        <begin position="453"/>
        <end position="499"/>
    </location>
</feature>
<comment type="caution">
    <text evidence="6">The sequence shown here is derived from an EMBL/GenBank/DDBJ whole genome shotgun (WGS) entry which is preliminary data.</text>
</comment>
<evidence type="ECO:0000256" key="2">
    <source>
        <dbReference type="ARBA" id="ARBA00022490"/>
    </source>
</evidence>
<feature type="compositionally biased region" description="Basic and acidic residues" evidence="5">
    <location>
        <begin position="137"/>
        <end position="176"/>
    </location>
</feature>
<evidence type="ECO:0000256" key="4">
    <source>
        <dbReference type="ARBA" id="ARBA00023175"/>
    </source>
</evidence>
<evidence type="ECO:0000256" key="3">
    <source>
        <dbReference type="ARBA" id="ARBA00023123"/>
    </source>
</evidence>
<feature type="compositionally biased region" description="Basic and acidic residues" evidence="5">
    <location>
        <begin position="398"/>
        <end position="415"/>
    </location>
</feature>
<keyword evidence="2" id="KW-0963">Cytoplasm</keyword>
<evidence type="ECO:0000256" key="5">
    <source>
        <dbReference type="SAM" id="MobiDB-lite"/>
    </source>
</evidence>
<sequence>MADAEEKAKAEKLAAAKKRVEQMKKKNQKKTGAKKTDKPEEEKPDTTSTAESSKAEEETTDAAPSPAVDDVTPAEGEQANDEADVPDLNVAKSHGRQPSLSVQSKMRSASFRQGSISGGPLSPSHLFSPEGDTAPDIYKKQQHKIEELEKENKRLAKEASDGEKRWKKAEQDLEELREAEDDSTTQNRGPPADGEGSSEELAKLNAEIAALQRQNAQLQVQSARNTRHGSSPSVSTNAPSDYEAALASKSSTIESMEIEISNLRARLEKVNSGDSVKEQVNALEEKLARSEKAAVIAQRELADLKKNLERTTEKAVKEGSQRTSAETKLKTLERESEEAKAHSEDLQKKVEALEKKLAALATLHKEHDARFQAQKKDGEKAEKDASDLRSRLAGLENENQRLRDERERAKKRDAEGIDDDGVDELENEERERLEKKVRDLEGEVHELRRGVWRERRQQLDGDEPAGATSPGARFTDIDLSGHTSPNRRRSIANHQGRGNGLGDFLTSGFNAITGGTSSGARDDDALLEDDEDMDFDEDAFRLAQEEEAKARIERVKEVKRGLKNWEGYRLDLVENRRGGGEGVGEIFDI</sequence>
<feature type="compositionally biased region" description="Basic and acidic residues" evidence="5">
    <location>
        <begin position="34"/>
        <end position="45"/>
    </location>
</feature>
<evidence type="ECO:0008006" key="8">
    <source>
        <dbReference type="Google" id="ProtNLM"/>
    </source>
</evidence>
<dbReference type="PANTHER" id="PTHR46349:SF6">
    <property type="entry name" value="MYOSIN-6-LIKE"/>
    <property type="match status" value="1"/>
</dbReference>
<feature type="region of interest" description="Disordered" evidence="5">
    <location>
        <begin position="311"/>
        <end position="346"/>
    </location>
</feature>
<feature type="compositionally biased region" description="Polar residues" evidence="5">
    <location>
        <begin position="212"/>
        <end position="239"/>
    </location>
</feature>
<feature type="compositionally biased region" description="Polar residues" evidence="5">
    <location>
        <begin position="96"/>
        <end position="115"/>
    </location>
</feature>
<evidence type="ECO:0000313" key="6">
    <source>
        <dbReference type="EMBL" id="EHK98326.1"/>
    </source>
</evidence>
<dbReference type="Proteomes" id="UP000005446">
    <property type="component" value="Unassembled WGS sequence"/>
</dbReference>
<evidence type="ECO:0000313" key="7">
    <source>
        <dbReference type="Proteomes" id="UP000005446"/>
    </source>
</evidence>
<dbReference type="EMBL" id="AGUE01000158">
    <property type="protein sequence ID" value="EHK98326.1"/>
    <property type="molecule type" value="Genomic_DNA"/>
</dbReference>
<dbReference type="AlphaFoldDB" id="H0ET55"/>
<dbReference type="InParanoid" id="H0ET55"/>
<keyword evidence="7" id="KW-1185">Reference proteome</keyword>
<proteinExistence type="predicted"/>
<feature type="compositionally biased region" description="Basic and acidic residues" evidence="5">
    <location>
        <begin position="366"/>
        <end position="390"/>
    </location>
</feature>
<gene>
    <name evidence="6" type="ORF">M7I_5910</name>
</gene>
<dbReference type="PANTHER" id="PTHR46349">
    <property type="entry name" value="CINGULIN-LIKE PROTEIN 1-RELATED"/>
    <property type="match status" value="1"/>
</dbReference>
<keyword evidence="4" id="KW-0505">Motor protein</keyword>
<feature type="compositionally biased region" description="Basic and acidic residues" evidence="5">
    <location>
        <begin position="1"/>
        <end position="24"/>
    </location>
</feature>
<feature type="compositionally biased region" description="Acidic residues" evidence="5">
    <location>
        <begin position="416"/>
        <end position="428"/>
    </location>
</feature>
<organism evidence="6 7">
    <name type="scientific">Glarea lozoyensis (strain ATCC 74030 / MF5533)</name>
    <dbReference type="NCBI Taxonomy" id="1104152"/>
    <lineage>
        <taxon>Eukaryota</taxon>
        <taxon>Fungi</taxon>
        <taxon>Dikarya</taxon>
        <taxon>Ascomycota</taxon>
        <taxon>Pezizomycotina</taxon>
        <taxon>Leotiomycetes</taxon>
        <taxon>Helotiales</taxon>
        <taxon>Helotiaceae</taxon>
        <taxon>Glarea</taxon>
    </lineage>
</organism>
<reference evidence="6 7" key="1">
    <citation type="journal article" date="2012" name="Eukaryot. Cell">
        <title>Genome sequence of the fungus Glarea lozoyensis: the first genome sequence of a species from the Helotiaceae family.</title>
        <authorList>
            <person name="Youssar L."/>
            <person name="Gruening B.A."/>
            <person name="Erxleben A."/>
            <person name="Guenther S."/>
            <person name="Huettel W."/>
        </authorList>
    </citation>
    <scope>NUCLEOTIDE SEQUENCE [LARGE SCALE GENOMIC DNA]</scope>
    <source>
        <strain evidence="7">ATCC 74030 / MF5533</strain>
    </source>
</reference>